<feature type="transmembrane region" description="Helical" evidence="4">
    <location>
        <begin position="422"/>
        <end position="443"/>
    </location>
</feature>
<evidence type="ECO:0000313" key="6">
    <source>
        <dbReference type="Proteomes" id="UP001595867"/>
    </source>
</evidence>
<organism evidence="5 6">
    <name type="scientific">Actinoplanes subglobosus</name>
    <dbReference type="NCBI Taxonomy" id="1547892"/>
    <lineage>
        <taxon>Bacteria</taxon>
        <taxon>Bacillati</taxon>
        <taxon>Actinomycetota</taxon>
        <taxon>Actinomycetes</taxon>
        <taxon>Micromonosporales</taxon>
        <taxon>Micromonosporaceae</taxon>
        <taxon>Actinoplanes</taxon>
    </lineage>
</organism>
<proteinExistence type="predicted"/>
<keyword evidence="2" id="KW-0624">Polysaccharide degradation</keyword>
<accession>A0ABV8INT4</accession>
<keyword evidence="4" id="KW-0472">Membrane</keyword>
<dbReference type="InterPro" id="IPR003961">
    <property type="entry name" value="FN3_dom"/>
</dbReference>
<keyword evidence="1" id="KW-0326">Glycosidase</keyword>
<feature type="compositionally biased region" description="Basic and acidic residues" evidence="3">
    <location>
        <begin position="354"/>
        <end position="369"/>
    </location>
</feature>
<evidence type="ECO:0000256" key="1">
    <source>
        <dbReference type="ARBA" id="ARBA00023295"/>
    </source>
</evidence>
<feature type="compositionally biased region" description="Basic and acidic residues" evidence="3">
    <location>
        <begin position="289"/>
        <end position="327"/>
    </location>
</feature>
<gene>
    <name evidence="5" type="ORF">ACFO0C_06700</name>
</gene>
<sequence length="561" mass="59012">MAPPLAELTAQAQTLSSAGDLAGARAVLDDVLRTADADPRRATADLAVAAALHARVLIALGDPESARLWAAFAHSAEERLHGRTDERTIATAAMHAAVLQRIGQHGRASSVYHDLVGELALIDGPDSPRVLAAEADLATAEHSAGHCSTARARLARAWRRHSRVHGDAAPAGIKMLARLGAMERECGLDAESAEHLAQASALSARHLPADHPLARQAAALVAGKPSGRHTCGRRDTTGGRPFRPFPRRPTVADPAGDRPAAFPAHAPGQPPPDDRPTDPAGTVYPAVDDPARFGAPDRSDNPGRFDDPDRFGDPDRSDGPRFDVPDRFDDEMPPDNRATDPNGTVYQQPLYLSDVHRLPGDPTGRHARADTPPPLPGNRAPDYGEDGRPLPIGSARASTLTDPPNSRRLPERGRRPRAAHPLLLATVLAAGVAAAAAVVIVMLPGADQAATPPAQPSTATTTSAAQSLTTTSDPGSPRNVTLRDDGPSVTLQWDYPADATGEVLVTVARSDRPPVTVAELPAGATDYVAYSLSERYDYCITVAIRQDARKIAAAAPVCTAR</sequence>
<evidence type="ECO:0000256" key="4">
    <source>
        <dbReference type="SAM" id="Phobius"/>
    </source>
</evidence>
<keyword evidence="1" id="KW-0378">Hydrolase</keyword>
<feature type="region of interest" description="Disordered" evidence="3">
    <location>
        <begin position="448"/>
        <end position="489"/>
    </location>
</feature>
<reference evidence="6" key="1">
    <citation type="journal article" date="2019" name="Int. J. Syst. Evol. Microbiol.">
        <title>The Global Catalogue of Microorganisms (GCM) 10K type strain sequencing project: providing services to taxonomists for standard genome sequencing and annotation.</title>
        <authorList>
            <consortium name="The Broad Institute Genomics Platform"/>
            <consortium name="The Broad Institute Genome Sequencing Center for Infectious Disease"/>
            <person name="Wu L."/>
            <person name="Ma J."/>
        </authorList>
    </citation>
    <scope>NUCLEOTIDE SEQUENCE [LARGE SCALE GENOMIC DNA]</scope>
    <source>
        <strain evidence="6">TBRC 5832</strain>
    </source>
</reference>
<evidence type="ECO:0000256" key="3">
    <source>
        <dbReference type="SAM" id="MobiDB-lite"/>
    </source>
</evidence>
<dbReference type="EMBL" id="JBHSBL010000006">
    <property type="protein sequence ID" value="MFC4064613.1"/>
    <property type="molecule type" value="Genomic_DNA"/>
</dbReference>
<keyword evidence="2" id="KW-0119">Carbohydrate metabolism</keyword>
<comment type="caution">
    <text evidence="5">The sequence shown here is derived from an EMBL/GenBank/DDBJ whole genome shotgun (WGS) entry which is preliminary data.</text>
</comment>
<dbReference type="CDD" id="cd00063">
    <property type="entry name" value="FN3"/>
    <property type="match status" value="1"/>
</dbReference>
<keyword evidence="6" id="KW-1185">Reference proteome</keyword>
<evidence type="ECO:0000313" key="5">
    <source>
        <dbReference type="EMBL" id="MFC4064613.1"/>
    </source>
</evidence>
<keyword evidence="4" id="KW-1133">Transmembrane helix</keyword>
<feature type="compositionally biased region" description="Low complexity" evidence="3">
    <location>
        <begin position="448"/>
        <end position="472"/>
    </location>
</feature>
<protein>
    <submittedName>
        <fullName evidence="5">Fibronectin type III domain-containing protein</fullName>
    </submittedName>
</protein>
<name>A0ABV8INT4_9ACTN</name>
<dbReference type="Proteomes" id="UP001595867">
    <property type="component" value="Unassembled WGS sequence"/>
</dbReference>
<dbReference type="InterPro" id="IPR036116">
    <property type="entry name" value="FN3_sf"/>
</dbReference>
<dbReference type="SUPFAM" id="SSF49265">
    <property type="entry name" value="Fibronectin type III"/>
    <property type="match status" value="1"/>
</dbReference>
<feature type="region of interest" description="Disordered" evidence="3">
    <location>
        <begin position="222"/>
        <end position="415"/>
    </location>
</feature>
<keyword evidence="4" id="KW-0812">Transmembrane</keyword>
<evidence type="ECO:0000256" key="2">
    <source>
        <dbReference type="ARBA" id="ARBA00023326"/>
    </source>
</evidence>
<dbReference type="InterPro" id="IPR011990">
    <property type="entry name" value="TPR-like_helical_dom_sf"/>
</dbReference>
<dbReference type="RefSeq" id="WP_378065661.1">
    <property type="nucleotide sequence ID" value="NZ_JBHSBL010000006.1"/>
</dbReference>
<dbReference type="Gene3D" id="1.25.40.10">
    <property type="entry name" value="Tetratricopeptide repeat domain"/>
    <property type="match status" value="1"/>
</dbReference>